<dbReference type="InterPro" id="IPR027417">
    <property type="entry name" value="P-loop_NTPase"/>
</dbReference>
<gene>
    <name evidence="11" type="ORF">SAMN04488004_10893</name>
</gene>
<dbReference type="EMBL" id="FOTF01000008">
    <property type="protein sequence ID" value="SFL12580.1"/>
    <property type="molecule type" value="Genomic_DNA"/>
</dbReference>
<reference evidence="11 12" key="1">
    <citation type="submission" date="2016-10" db="EMBL/GenBank/DDBJ databases">
        <authorList>
            <person name="de Groot N.N."/>
        </authorList>
    </citation>
    <scope>NUCLEOTIDE SEQUENCE [LARGE SCALE GENOMIC DNA]</scope>
    <source>
        <strain evidence="11 12">DSM 16199</strain>
    </source>
</reference>
<comment type="similarity">
    <text evidence="2">Belongs to the TsaE family.</text>
</comment>
<dbReference type="InterPro" id="IPR003442">
    <property type="entry name" value="T6A_TsaE"/>
</dbReference>
<proteinExistence type="inferred from homology"/>
<evidence type="ECO:0000256" key="6">
    <source>
        <dbReference type="ARBA" id="ARBA00022723"/>
    </source>
</evidence>
<dbReference type="NCBIfam" id="TIGR00150">
    <property type="entry name" value="T6A_YjeE"/>
    <property type="match status" value="1"/>
</dbReference>
<dbReference type="GO" id="GO:0002949">
    <property type="term" value="P:tRNA threonylcarbamoyladenosine modification"/>
    <property type="evidence" value="ECO:0007669"/>
    <property type="project" value="InterPro"/>
</dbReference>
<dbReference type="GO" id="GO:0046872">
    <property type="term" value="F:metal ion binding"/>
    <property type="evidence" value="ECO:0007669"/>
    <property type="project" value="UniProtKB-KW"/>
</dbReference>
<evidence type="ECO:0000256" key="9">
    <source>
        <dbReference type="ARBA" id="ARBA00022842"/>
    </source>
</evidence>
<keyword evidence="8" id="KW-0067">ATP-binding</keyword>
<evidence type="ECO:0000256" key="5">
    <source>
        <dbReference type="ARBA" id="ARBA00022694"/>
    </source>
</evidence>
<dbReference type="SUPFAM" id="SSF52540">
    <property type="entry name" value="P-loop containing nucleoside triphosphate hydrolases"/>
    <property type="match status" value="1"/>
</dbReference>
<dbReference type="RefSeq" id="WP_090188555.1">
    <property type="nucleotide sequence ID" value="NZ_FOTF01000008.1"/>
</dbReference>
<keyword evidence="9" id="KW-0460">Magnesium</keyword>
<dbReference type="Gene3D" id="3.40.50.300">
    <property type="entry name" value="P-loop containing nucleotide triphosphate hydrolases"/>
    <property type="match status" value="1"/>
</dbReference>
<organism evidence="11 12">
    <name type="scientific">Loktanella salsilacus</name>
    <dbReference type="NCBI Taxonomy" id="195913"/>
    <lineage>
        <taxon>Bacteria</taxon>
        <taxon>Pseudomonadati</taxon>
        <taxon>Pseudomonadota</taxon>
        <taxon>Alphaproteobacteria</taxon>
        <taxon>Rhodobacterales</taxon>
        <taxon>Roseobacteraceae</taxon>
        <taxon>Loktanella</taxon>
    </lineage>
</organism>
<dbReference type="OrthoDB" id="9800307at2"/>
<keyword evidence="7" id="KW-0547">Nucleotide-binding</keyword>
<comment type="subcellular location">
    <subcellularLocation>
        <location evidence="1">Cytoplasm</location>
    </subcellularLocation>
</comment>
<dbReference type="GO" id="GO:0005524">
    <property type="term" value="F:ATP binding"/>
    <property type="evidence" value="ECO:0007669"/>
    <property type="project" value="UniProtKB-KW"/>
</dbReference>
<accession>A0A1I4F5L2</accession>
<keyword evidence="12" id="KW-1185">Reference proteome</keyword>
<dbReference type="PANTHER" id="PTHR33540">
    <property type="entry name" value="TRNA THREONYLCARBAMOYLADENOSINE BIOSYNTHESIS PROTEIN TSAE"/>
    <property type="match status" value="1"/>
</dbReference>
<keyword evidence="4" id="KW-0963">Cytoplasm</keyword>
<name>A0A1I4F5L2_9RHOB</name>
<evidence type="ECO:0000256" key="8">
    <source>
        <dbReference type="ARBA" id="ARBA00022840"/>
    </source>
</evidence>
<dbReference type="AlphaFoldDB" id="A0A1I4F5L2"/>
<keyword evidence="5" id="KW-0819">tRNA processing</keyword>
<dbReference type="Proteomes" id="UP000199550">
    <property type="component" value="Unassembled WGS sequence"/>
</dbReference>
<protein>
    <recommendedName>
        <fullName evidence="3">tRNA threonylcarbamoyladenosine biosynthesis protein TsaE</fullName>
    </recommendedName>
    <alternativeName>
        <fullName evidence="10">t(6)A37 threonylcarbamoyladenosine biosynthesis protein TsaE</fullName>
    </alternativeName>
</protein>
<dbReference type="GO" id="GO:0005737">
    <property type="term" value="C:cytoplasm"/>
    <property type="evidence" value="ECO:0007669"/>
    <property type="project" value="UniProtKB-SubCell"/>
</dbReference>
<dbReference type="Pfam" id="PF02367">
    <property type="entry name" value="TsaE"/>
    <property type="match status" value="1"/>
</dbReference>
<evidence type="ECO:0000256" key="4">
    <source>
        <dbReference type="ARBA" id="ARBA00022490"/>
    </source>
</evidence>
<evidence type="ECO:0000256" key="3">
    <source>
        <dbReference type="ARBA" id="ARBA00019010"/>
    </source>
</evidence>
<evidence type="ECO:0000256" key="1">
    <source>
        <dbReference type="ARBA" id="ARBA00004496"/>
    </source>
</evidence>
<keyword evidence="6" id="KW-0479">Metal-binding</keyword>
<evidence type="ECO:0000313" key="11">
    <source>
        <dbReference type="EMBL" id="SFL12580.1"/>
    </source>
</evidence>
<evidence type="ECO:0000256" key="10">
    <source>
        <dbReference type="ARBA" id="ARBA00032441"/>
    </source>
</evidence>
<dbReference type="STRING" id="195913.SAMN04488004_10893"/>
<evidence type="ECO:0000313" key="12">
    <source>
        <dbReference type="Proteomes" id="UP000199550"/>
    </source>
</evidence>
<evidence type="ECO:0000256" key="7">
    <source>
        <dbReference type="ARBA" id="ARBA00022741"/>
    </source>
</evidence>
<sequence length="155" mass="16771">MAPPFKRILLADADATAAMAGHIAMALGAGDTLLLQGDIGAGKTTFARALIRARLKSPKEDVPSPTFTLVQTYDAGDLEIWHCDLYRLTDPQEVLELGLDDAFIGAICLIEWPDRLGPDLPTDALLCHFSAQTDHHVLTLSGSARWQDLLGDLHV</sequence>
<evidence type="ECO:0000256" key="2">
    <source>
        <dbReference type="ARBA" id="ARBA00007599"/>
    </source>
</evidence>
<dbReference type="PANTHER" id="PTHR33540:SF2">
    <property type="entry name" value="TRNA THREONYLCARBAMOYLADENOSINE BIOSYNTHESIS PROTEIN TSAE"/>
    <property type="match status" value="1"/>
</dbReference>